<comment type="similarity">
    <text evidence="1 9">Belongs to the GHMP kinase family. IspE subfamily.</text>
</comment>
<keyword evidence="7 9" id="KW-0067">ATP-binding</keyword>
<evidence type="ECO:0000259" key="11">
    <source>
        <dbReference type="Pfam" id="PF08544"/>
    </source>
</evidence>
<gene>
    <name evidence="9 12" type="primary">ispE</name>
    <name evidence="12" type="ORF">HRI96_04315</name>
</gene>
<dbReference type="Proteomes" id="UP000671995">
    <property type="component" value="Chromosome"/>
</dbReference>
<dbReference type="HAMAP" id="MF_00061">
    <property type="entry name" value="IspE"/>
    <property type="match status" value="1"/>
</dbReference>
<feature type="domain" description="GHMP kinase C-terminal" evidence="11">
    <location>
        <begin position="223"/>
        <end position="277"/>
    </location>
</feature>
<evidence type="ECO:0000256" key="2">
    <source>
        <dbReference type="ARBA" id="ARBA00012052"/>
    </source>
</evidence>
<evidence type="ECO:0000256" key="1">
    <source>
        <dbReference type="ARBA" id="ARBA00009684"/>
    </source>
</evidence>
<dbReference type="GO" id="GO:0050515">
    <property type="term" value="F:4-(cytidine 5'-diphospho)-2-C-methyl-D-erythritol kinase activity"/>
    <property type="evidence" value="ECO:0007669"/>
    <property type="project" value="UniProtKB-UniRule"/>
</dbReference>
<evidence type="ECO:0000256" key="4">
    <source>
        <dbReference type="ARBA" id="ARBA00022679"/>
    </source>
</evidence>
<keyword evidence="4 9" id="KW-0808">Transferase</keyword>
<comment type="pathway">
    <text evidence="9">Isoprenoid biosynthesis; isopentenyl diphosphate biosynthesis via DXP pathway; isopentenyl diphosphate from 1-deoxy-D-xylulose 5-phosphate: step 3/6.</text>
</comment>
<dbReference type="EC" id="2.7.1.148" evidence="2 9"/>
<name>A0A975EZC2_9SPIR</name>
<dbReference type="AlphaFoldDB" id="A0A975EZC2"/>
<keyword evidence="6 9" id="KW-0418">Kinase</keyword>
<dbReference type="PANTHER" id="PTHR43527">
    <property type="entry name" value="4-DIPHOSPHOCYTIDYL-2-C-METHYL-D-ERYTHRITOL KINASE, CHLOROPLASTIC"/>
    <property type="match status" value="1"/>
</dbReference>
<sequence length="285" mass="30471">MLAEMRVSAPAKINLNLKVLPKRADGFHVIESIFQTVRLFDDLLICIEDGKNTCTVECHDMELPKQNTLSAAYKAFCLHTGFDRSVRVRLTKRIPSGGGLGGGSSDAAYFIKALSQLANVRLSSELSNKIAGEVGSDVFFFLCCAHPGCALVTGRGEIVKPIKPRQDMHILLVFPGVHSSTGEAYSLVDKAASEGEFADCPSFEELETVYNGPIVDWTFANSFTPVIARRYPEIGAAIAEVRKAGAVFSDMSGSGSAVFGIFASAGEADIAFHALISKGLKCVAA</sequence>
<dbReference type="InterPro" id="IPR014721">
    <property type="entry name" value="Ribsml_uS5_D2-typ_fold_subgr"/>
</dbReference>
<feature type="active site" evidence="9">
    <location>
        <position position="12"/>
    </location>
</feature>
<dbReference type="RefSeq" id="WP_210118289.1">
    <property type="nucleotide sequence ID" value="NZ_CP054257.1"/>
</dbReference>
<dbReference type="InterPro" id="IPR036554">
    <property type="entry name" value="GHMP_kinase_C_sf"/>
</dbReference>
<evidence type="ECO:0000313" key="13">
    <source>
        <dbReference type="Proteomes" id="UP000671995"/>
    </source>
</evidence>
<evidence type="ECO:0000256" key="9">
    <source>
        <dbReference type="HAMAP-Rule" id="MF_00061"/>
    </source>
</evidence>
<dbReference type="GO" id="GO:0016114">
    <property type="term" value="P:terpenoid biosynthetic process"/>
    <property type="evidence" value="ECO:0007669"/>
    <property type="project" value="UniProtKB-UniRule"/>
</dbReference>
<dbReference type="GO" id="GO:0019288">
    <property type="term" value="P:isopentenyl diphosphate biosynthetic process, methylerythritol 4-phosphate pathway"/>
    <property type="evidence" value="ECO:0007669"/>
    <property type="project" value="UniProtKB-UniRule"/>
</dbReference>
<dbReference type="Pfam" id="PF00288">
    <property type="entry name" value="GHMP_kinases_N"/>
    <property type="match status" value="1"/>
</dbReference>
<dbReference type="SUPFAM" id="SSF54211">
    <property type="entry name" value="Ribosomal protein S5 domain 2-like"/>
    <property type="match status" value="1"/>
</dbReference>
<dbReference type="PANTHER" id="PTHR43527:SF2">
    <property type="entry name" value="4-DIPHOSPHOCYTIDYL-2-C-METHYL-D-ERYTHRITOL KINASE, CHLOROPLASTIC"/>
    <property type="match status" value="1"/>
</dbReference>
<dbReference type="EMBL" id="CP054257">
    <property type="protein sequence ID" value="QTQ11493.1"/>
    <property type="molecule type" value="Genomic_DNA"/>
</dbReference>
<reference evidence="12" key="2">
    <citation type="journal article" date="2021" name="Microbiol. Resour. Announc.">
        <title>Complete Genome Sequences of Three Human Oral Treponema parvum Isolates.</title>
        <authorList>
            <person name="Zeng H."/>
            <person name="Watt R.M."/>
        </authorList>
    </citation>
    <scope>NUCLEOTIDE SEQUENCE</scope>
    <source>
        <strain evidence="12">ATCC 700773</strain>
    </source>
</reference>
<dbReference type="InterPro" id="IPR013750">
    <property type="entry name" value="GHMP_kinase_C_dom"/>
</dbReference>
<evidence type="ECO:0000256" key="5">
    <source>
        <dbReference type="ARBA" id="ARBA00022741"/>
    </source>
</evidence>
<organism evidence="12 13">
    <name type="scientific">Treponema parvum</name>
    <dbReference type="NCBI Taxonomy" id="138851"/>
    <lineage>
        <taxon>Bacteria</taxon>
        <taxon>Pseudomonadati</taxon>
        <taxon>Spirochaetota</taxon>
        <taxon>Spirochaetia</taxon>
        <taxon>Spirochaetales</taxon>
        <taxon>Treponemataceae</taxon>
        <taxon>Treponema</taxon>
    </lineage>
</organism>
<proteinExistence type="inferred from homology"/>
<feature type="binding site" evidence="9">
    <location>
        <begin position="95"/>
        <end position="105"/>
    </location>
    <ligand>
        <name>ATP</name>
        <dbReference type="ChEBI" id="CHEBI:30616"/>
    </ligand>
</feature>
<dbReference type="InterPro" id="IPR004424">
    <property type="entry name" value="IspE"/>
</dbReference>
<dbReference type="Gene3D" id="3.30.70.890">
    <property type="entry name" value="GHMP kinase, C-terminal domain"/>
    <property type="match status" value="1"/>
</dbReference>
<dbReference type="PIRSF" id="PIRSF010376">
    <property type="entry name" value="IspE"/>
    <property type="match status" value="1"/>
</dbReference>
<protein>
    <recommendedName>
        <fullName evidence="3 9">4-diphosphocytidyl-2-C-methyl-D-erythritol kinase</fullName>
        <shortName evidence="9">CMK</shortName>
        <ecNumber evidence="2 9">2.7.1.148</ecNumber>
    </recommendedName>
    <alternativeName>
        <fullName evidence="8 9">4-(cytidine-5'-diphospho)-2-C-methyl-D-erythritol kinase</fullName>
    </alternativeName>
</protein>
<dbReference type="InterPro" id="IPR006204">
    <property type="entry name" value="GHMP_kinase_N_dom"/>
</dbReference>
<evidence type="ECO:0000256" key="6">
    <source>
        <dbReference type="ARBA" id="ARBA00022777"/>
    </source>
</evidence>
<dbReference type="NCBIfam" id="TIGR00154">
    <property type="entry name" value="ispE"/>
    <property type="match status" value="1"/>
</dbReference>
<evidence type="ECO:0000256" key="8">
    <source>
        <dbReference type="ARBA" id="ARBA00032554"/>
    </source>
</evidence>
<keyword evidence="9" id="KW-0414">Isoprene biosynthesis</keyword>
<comment type="catalytic activity">
    <reaction evidence="9">
        <text>4-CDP-2-C-methyl-D-erythritol + ATP = 4-CDP-2-C-methyl-D-erythritol 2-phosphate + ADP + H(+)</text>
        <dbReference type="Rhea" id="RHEA:18437"/>
        <dbReference type="ChEBI" id="CHEBI:15378"/>
        <dbReference type="ChEBI" id="CHEBI:30616"/>
        <dbReference type="ChEBI" id="CHEBI:57823"/>
        <dbReference type="ChEBI" id="CHEBI:57919"/>
        <dbReference type="ChEBI" id="CHEBI:456216"/>
        <dbReference type="EC" id="2.7.1.148"/>
    </reaction>
</comment>
<dbReference type="Pfam" id="PF08544">
    <property type="entry name" value="GHMP_kinases_C"/>
    <property type="match status" value="1"/>
</dbReference>
<evidence type="ECO:0000256" key="3">
    <source>
        <dbReference type="ARBA" id="ARBA00017473"/>
    </source>
</evidence>
<evidence type="ECO:0000259" key="10">
    <source>
        <dbReference type="Pfam" id="PF00288"/>
    </source>
</evidence>
<accession>A0A975EZC2</accession>
<dbReference type="SUPFAM" id="SSF55060">
    <property type="entry name" value="GHMP Kinase, C-terminal domain"/>
    <property type="match status" value="1"/>
</dbReference>
<dbReference type="GO" id="GO:0005524">
    <property type="term" value="F:ATP binding"/>
    <property type="evidence" value="ECO:0007669"/>
    <property type="project" value="UniProtKB-UniRule"/>
</dbReference>
<reference evidence="12" key="1">
    <citation type="submission" date="2020-05" db="EMBL/GenBank/DDBJ databases">
        <authorList>
            <person name="Zeng H."/>
            <person name="Chan Y.K."/>
            <person name="Watt R.M."/>
        </authorList>
    </citation>
    <scope>NUCLEOTIDE SEQUENCE</scope>
    <source>
        <strain evidence="12">ATCC 700773</strain>
    </source>
</reference>
<feature type="domain" description="GHMP kinase N-terminal" evidence="10">
    <location>
        <begin position="67"/>
        <end position="143"/>
    </location>
</feature>
<feature type="active site" evidence="9">
    <location>
        <position position="137"/>
    </location>
</feature>
<dbReference type="Gene3D" id="3.30.230.10">
    <property type="match status" value="1"/>
</dbReference>
<evidence type="ECO:0000256" key="7">
    <source>
        <dbReference type="ARBA" id="ARBA00022840"/>
    </source>
</evidence>
<comment type="function">
    <text evidence="9">Catalyzes the phosphorylation of the position 2 hydroxy group of 4-diphosphocytidyl-2C-methyl-D-erythritol.</text>
</comment>
<keyword evidence="5 9" id="KW-0547">Nucleotide-binding</keyword>
<dbReference type="InterPro" id="IPR020568">
    <property type="entry name" value="Ribosomal_Su5_D2-typ_SF"/>
</dbReference>
<evidence type="ECO:0000313" key="12">
    <source>
        <dbReference type="EMBL" id="QTQ11493.1"/>
    </source>
</evidence>